<dbReference type="EMBL" id="MTYJ01000075">
    <property type="protein sequence ID" value="OQV16357.1"/>
    <property type="molecule type" value="Genomic_DNA"/>
</dbReference>
<evidence type="ECO:0000259" key="8">
    <source>
        <dbReference type="PROSITE" id="PS50858"/>
    </source>
</evidence>
<keyword evidence="5" id="KW-0804">Transcription</keyword>
<dbReference type="GO" id="GO:0006351">
    <property type="term" value="P:DNA-templated transcription"/>
    <property type="evidence" value="ECO:0007669"/>
    <property type="project" value="InterPro"/>
</dbReference>
<evidence type="ECO:0000256" key="5">
    <source>
        <dbReference type="ARBA" id="ARBA00023163"/>
    </source>
</evidence>
<sequence>MTRPGNKANGHGEEIILVVEHVKHSNQKGSLYVTSENLAFQAAGKDSFDHRYHYSEIKLQKISPEGKSKVQLQIVLQSDDSSNFHFLNPKGQVDQLKDRNSVKDLLTTLLPKFKKKINKEMEVKNKALQGNLRLQQLYRDLVVSELVTADEFWAQNADKLTSQSASASQDTGISGAFLADVKPQADGCNSVRYNLTPEIIGSIFKTYPAVKKKHAETVPDTMTEQVFWTKFFQSHYFHKELAGDRNSDSIFSDCAVTEEKEMIDSARKGTNDPSANVKHLKDMVVDDEEGFGMSLYNADPSADANITKTQKRTLNMTQHQLIQRFNYHSSRILTATEGRSKVWLPNLTAESQPATPAESVASDVQVEPISQFPRTTSMDSELDSFQKDAGPSRLPLRLKKTDRYHQAPAKRKSTAVDQRHAKRRSDNLKAHVADLTTKRKVVISSQIAAQALHDVTSGKHRRQAGTDFQLPPPLKDEICGIYASLSEILRHYWSCYPPTDKFLQEKLTRMKKSIEKFEMERLRPLAMRVASEGQPVQLLRHIFEMTKAADNRYNTYMQQKRNG</sequence>
<dbReference type="Gene3D" id="6.10.140.1200">
    <property type="match status" value="1"/>
</dbReference>
<dbReference type="InterPro" id="IPR011993">
    <property type="entry name" value="PH-like_dom_sf"/>
</dbReference>
<dbReference type="Proteomes" id="UP000192578">
    <property type="component" value="Unassembled WGS sequence"/>
</dbReference>
<evidence type="ECO:0000256" key="2">
    <source>
        <dbReference type="ARBA" id="ARBA00009448"/>
    </source>
</evidence>
<dbReference type="GO" id="GO:0000439">
    <property type="term" value="C:transcription factor TFIIH core complex"/>
    <property type="evidence" value="ECO:0007669"/>
    <property type="project" value="InterPro"/>
</dbReference>
<dbReference type="Gene3D" id="2.30.29.30">
    <property type="entry name" value="Pleckstrin-homology domain (PH domain)/Phosphotyrosine-binding domain (PTB)"/>
    <property type="match status" value="1"/>
</dbReference>
<evidence type="ECO:0000256" key="4">
    <source>
        <dbReference type="ARBA" id="ARBA00023015"/>
    </source>
</evidence>
<comment type="subcellular location">
    <subcellularLocation>
        <location evidence="1">Nucleus</location>
    </subcellularLocation>
</comment>
<proteinExistence type="inferred from homology"/>
<dbReference type="PROSITE" id="PS50858">
    <property type="entry name" value="BSD"/>
    <property type="match status" value="1"/>
</dbReference>
<evidence type="ECO:0000256" key="7">
    <source>
        <dbReference type="SAM" id="MobiDB-lite"/>
    </source>
</evidence>
<dbReference type="CDD" id="cd13229">
    <property type="entry name" value="PH_TFIIH"/>
    <property type="match status" value="1"/>
</dbReference>
<dbReference type="OrthoDB" id="360521at2759"/>
<dbReference type="SUPFAM" id="SSF50729">
    <property type="entry name" value="PH domain-like"/>
    <property type="match status" value="1"/>
</dbReference>
<dbReference type="PANTHER" id="PTHR12856">
    <property type="entry name" value="TRANSCRIPTION INITIATION FACTOR IIH-RELATED"/>
    <property type="match status" value="1"/>
</dbReference>
<evidence type="ECO:0000256" key="1">
    <source>
        <dbReference type="ARBA" id="ARBA00004123"/>
    </source>
</evidence>
<dbReference type="InterPro" id="IPR005607">
    <property type="entry name" value="BSD_dom"/>
</dbReference>
<protein>
    <submittedName>
        <fullName evidence="9">General transcription factor IIH subunit 1</fullName>
    </submittedName>
</protein>
<comment type="caution">
    <text evidence="9">The sequence shown here is derived from an EMBL/GenBank/DDBJ whole genome shotgun (WGS) entry which is preliminary data.</text>
</comment>
<comment type="similarity">
    <text evidence="2">Belongs to the TFB1 family.</text>
</comment>
<organism evidence="9 10">
    <name type="scientific">Hypsibius exemplaris</name>
    <name type="common">Freshwater tardigrade</name>
    <dbReference type="NCBI Taxonomy" id="2072580"/>
    <lineage>
        <taxon>Eukaryota</taxon>
        <taxon>Metazoa</taxon>
        <taxon>Ecdysozoa</taxon>
        <taxon>Tardigrada</taxon>
        <taxon>Eutardigrada</taxon>
        <taxon>Parachela</taxon>
        <taxon>Hypsibioidea</taxon>
        <taxon>Hypsibiidae</taxon>
        <taxon>Hypsibius</taxon>
    </lineage>
</organism>
<accession>A0A1W0WMH4</accession>
<dbReference type="Pfam" id="PF08567">
    <property type="entry name" value="PH_TFIIH"/>
    <property type="match status" value="1"/>
</dbReference>
<evidence type="ECO:0000313" key="10">
    <source>
        <dbReference type="Proteomes" id="UP000192578"/>
    </source>
</evidence>
<dbReference type="SUPFAM" id="SSF140383">
    <property type="entry name" value="BSD domain-like"/>
    <property type="match status" value="2"/>
</dbReference>
<reference evidence="10" key="1">
    <citation type="submission" date="2017-01" db="EMBL/GenBank/DDBJ databases">
        <title>Comparative genomics of anhydrobiosis in the tardigrade Hypsibius dujardini.</title>
        <authorList>
            <person name="Yoshida Y."/>
            <person name="Koutsovoulos G."/>
            <person name="Laetsch D."/>
            <person name="Stevens L."/>
            <person name="Kumar S."/>
            <person name="Horikawa D."/>
            <person name="Ishino K."/>
            <person name="Komine S."/>
            <person name="Tomita M."/>
            <person name="Blaxter M."/>
            <person name="Arakawa K."/>
        </authorList>
    </citation>
    <scope>NUCLEOTIDE SEQUENCE [LARGE SCALE GENOMIC DNA]</scope>
    <source>
        <strain evidence="10">Z151</strain>
    </source>
</reference>
<feature type="domain" description="BSD" evidence="8">
    <location>
        <begin position="187"/>
        <end position="239"/>
    </location>
</feature>
<dbReference type="SMART" id="SM00751">
    <property type="entry name" value="BSD"/>
    <property type="match status" value="2"/>
</dbReference>
<evidence type="ECO:0000313" key="9">
    <source>
        <dbReference type="EMBL" id="OQV16357.1"/>
    </source>
</evidence>
<keyword evidence="10" id="KW-1185">Reference proteome</keyword>
<keyword evidence="3" id="KW-0677">Repeat</keyword>
<dbReference type="InterPro" id="IPR013876">
    <property type="entry name" value="TFIIH_BTF_p62_N"/>
</dbReference>
<dbReference type="Pfam" id="PF03909">
    <property type="entry name" value="BSD"/>
    <property type="match status" value="1"/>
</dbReference>
<evidence type="ECO:0000256" key="3">
    <source>
        <dbReference type="ARBA" id="ARBA00022737"/>
    </source>
</evidence>
<keyword evidence="6" id="KW-0539">Nucleus</keyword>
<feature type="region of interest" description="Disordered" evidence="7">
    <location>
        <begin position="403"/>
        <end position="426"/>
    </location>
</feature>
<evidence type="ECO:0000256" key="6">
    <source>
        <dbReference type="ARBA" id="ARBA00023242"/>
    </source>
</evidence>
<name>A0A1W0WMH4_HYPEX</name>
<keyword evidence="4" id="KW-0805">Transcription regulation</keyword>
<dbReference type="AlphaFoldDB" id="A0A1W0WMH4"/>
<dbReference type="InterPro" id="IPR035925">
    <property type="entry name" value="BSD_dom_sf"/>
</dbReference>
<dbReference type="InterPro" id="IPR027079">
    <property type="entry name" value="Tfb1/GTF2H1"/>
</dbReference>
<gene>
    <name evidence="9" type="ORF">BV898_09502</name>
</gene>
<dbReference type="GO" id="GO:0006289">
    <property type="term" value="P:nucleotide-excision repair"/>
    <property type="evidence" value="ECO:0007669"/>
    <property type="project" value="InterPro"/>
</dbReference>